<name>A0ABW6KGE8_9BACI</name>
<dbReference type="Gene3D" id="3.90.960.10">
    <property type="entry name" value="YbaK/aminoacyl-tRNA synthetase-associated domain"/>
    <property type="match status" value="1"/>
</dbReference>
<keyword evidence="3" id="KW-1185">Reference proteome</keyword>
<comment type="caution">
    <text evidence="2">The sequence shown here is derived from an EMBL/GenBank/DDBJ whole genome shotgun (WGS) entry which is preliminary data.</text>
</comment>
<dbReference type="RefSeq" id="WP_389361918.1">
    <property type="nucleotide sequence ID" value="NZ_JBIACK010000007.1"/>
</dbReference>
<dbReference type="SUPFAM" id="SSF55826">
    <property type="entry name" value="YbaK/ProRS associated domain"/>
    <property type="match status" value="1"/>
</dbReference>
<dbReference type="Pfam" id="PF04073">
    <property type="entry name" value="tRNA_edit"/>
    <property type="match status" value="1"/>
</dbReference>
<accession>A0ABW6KGE8</accession>
<organism evidence="2 3">
    <name type="scientific">Cytobacillus spartinae</name>
    <dbReference type="NCBI Taxonomy" id="3299023"/>
    <lineage>
        <taxon>Bacteria</taxon>
        <taxon>Bacillati</taxon>
        <taxon>Bacillota</taxon>
        <taxon>Bacilli</taxon>
        <taxon>Bacillales</taxon>
        <taxon>Bacillaceae</taxon>
        <taxon>Cytobacillus</taxon>
    </lineage>
</organism>
<protein>
    <submittedName>
        <fullName evidence="2">YbaK/EbsC family protein</fullName>
    </submittedName>
</protein>
<dbReference type="InterPro" id="IPR036754">
    <property type="entry name" value="YbaK/aa-tRNA-synt-asso_dom_sf"/>
</dbReference>
<dbReference type="InterPro" id="IPR007214">
    <property type="entry name" value="YbaK/aa-tRNA-synth-assoc-dom"/>
</dbReference>
<feature type="domain" description="YbaK/aminoacyl-tRNA synthetase-associated" evidence="1">
    <location>
        <begin position="26"/>
        <end position="139"/>
    </location>
</feature>
<dbReference type="Proteomes" id="UP001601059">
    <property type="component" value="Unassembled WGS sequence"/>
</dbReference>
<gene>
    <name evidence="2" type="ORF">ACFYKX_15240</name>
</gene>
<sequence length="151" mass="16695">MPLKKVEQFLKNKGLDTKPIVFETKMETAQEAADLLEVSVGQIAKSLLFRSEDKFGLFVVAGDVKVKERVIKHHLGKKPKMASAEQVIEKTGFVPGAVCPFALEKDIPIFIDVSLKRYETFYTAGGIAESLVEISFEDLCMITNGEVVETA</sequence>
<dbReference type="CDD" id="cd04333">
    <property type="entry name" value="ProX_deacylase"/>
    <property type="match status" value="1"/>
</dbReference>
<dbReference type="PANTHER" id="PTHR30411:SF1">
    <property type="entry name" value="CYTOPLASMIC PROTEIN"/>
    <property type="match status" value="1"/>
</dbReference>
<dbReference type="PANTHER" id="PTHR30411">
    <property type="entry name" value="CYTOPLASMIC PROTEIN"/>
    <property type="match status" value="1"/>
</dbReference>
<reference evidence="2 3" key="1">
    <citation type="submission" date="2024-08" db="EMBL/GenBank/DDBJ databases">
        <title>Two novel Cytobacillus novel species.</title>
        <authorList>
            <person name="Liu G."/>
        </authorList>
    </citation>
    <scope>NUCLEOTIDE SEQUENCE [LARGE SCALE GENOMIC DNA]</scope>
    <source>
        <strain evidence="2 3">FJAT-54145</strain>
    </source>
</reference>
<dbReference type="EMBL" id="JBIACK010000007">
    <property type="protein sequence ID" value="MFE8701955.1"/>
    <property type="molecule type" value="Genomic_DNA"/>
</dbReference>
<evidence type="ECO:0000313" key="2">
    <source>
        <dbReference type="EMBL" id="MFE8701955.1"/>
    </source>
</evidence>
<evidence type="ECO:0000259" key="1">
    <source>
        <dbReference type="Pfam" id="PF04073"/>
    </source>
</evidence>
<evidence type="ECO:0000313" key="3">
    <source>
        <dbReference type="Proteomes" id="UP001601059"/>
    </source>
</evidence>
<proteinExistence type="predicted"/>